<dbReference type="PROSITE" id="PS50164">
    <property type="entry name" value="GIY_YIG"/>
    <property type="match status" value="1"/>
</dbReference>
<sequence>MQKEIILEKIKQVPNKPGVYLWKDIDENVIYVGKAINLRKRLHQYLEGALNSYKTAKMVDLICDFEIYVVRNNKEALVLEKQLIEKYNPEFNILLLDDKRYPYLKIELNNDKLEINLIRKIKKPENENLFYFGPFPNGYGSTLILKLLEREAFYEKGLPIKNSNKNFWKSQFLKIKEILKFNNKEYLKKLKEKMHEASENLQFEVAKDIRDSLNFLNKLNEEQIVELKNLKNIDVFTYQVDNEFLYITILFYRYGILINKDNQIINLKLSLNDVLENFLIEYYKNKIIPDEFVVSKNFLELNLQLPFSTKLISPKIGIYKKILEIAELNMNNFYSSKAEEAKQKLLLAEKKERILSDFLNLPNIKNVLLFDNSNFANFNPIGVAVLYTNGQKNKNYYRKFNHSLINEREADVEYMYQTAYKYFTSEKENLIPDLIIADGGLPQIHEIKKVLKELKLNIPVIGLVKDNYHRTRTLIDLNEKEVNILKNREIFNFLSEMQIEVDRFAKEHLRKRNKIVSLEDKLLSIDGLGEKTEKKLLTHFGTYNNIYNASLEALEKVVSKKLAKKIYEKEYTK</sequence>
<dbReference type="SUPFAM" id="SSF82771">
    <property type="entry name" value="GIY-YIG endonuclease"/>
    <property type="match status" value="1"/>
</dbReference>
<dbReference type="InterPro" id="IPR035901">
    <property type="entry name" value="GIY-YIG_endonuc_sf"/>
</dbReference>
<dbReference type="InterPro" id="IPR047296">
    <property type="entry name" value="GIY-YIG_UvrC_Cho"/>
</dbReference>
<gene>
    <name evidence="10" type="ORF">MGALLINA_00610</name>
</gene>
<dbReference type="PANTHER" id="PTHR30562">
    <property type="entry name" value="UVRC/OXIDOREDUCTASE"/>
    <property type="match status" value="1"/>
</dbReference>
<evidence type="ECO:0000259" key="9">
    <source>
        <dbReference type="PROSITE" id="PS50165"/>
    </source>
</evidence>
<dbReference type="PANTHER" id="PTHR30562:SF1">
    <property type="entry name" value="UVRABC SYSTEM PROTEIN C"/>
    <property type="match status" value="1"/>
</dbReference>
<dbReference type="PROSITE" id="PS50165">
    <property type="entry name" value="UVRC"/>
    <property type="match status" value="1"/>
</dbReference>
<dbReference type="STRING" id="29557.MGALLINA_00610"/>
<dbReference type="InterPro" id="IPR038476">
    <property type="entry name" value="UvrC_RNase_H_dom_sf"/>
</dbReference>
<dbReference type="Gene3D" id="3.40.1440.10">
    <property type="entry name" value="GIY-YIG endonuclease"/>
    <property type="match status" value="1"/>
</dbReference>
<keyword evidence="1" id="KW-0963">Cytoplasm</keyword>
<comment type="caution">
    <text evidence="10">The sequence shown here is derived from an EMBL/GenBank/DDBJ whole genome shotgun (WGS) entry which is preliminary data.</text>
</comment>
<keyword evidence="3" id="KW-0228">DNA excision</keyword>
<feature type="domain" description="UVR" evidence="7">
    <location>
        <begin position="184"/>
        <end position="219"/>
    </location>
</feature>
<dbReference type="Gene3D" id="3.30.420.340">
    <property type="entry name" value="UvrC, RNAse H endonuclease domain"/>
    <property type="match status" value="1"/>
</dbReference>
<dbReference type="InterPro" id="IPR000305">
    <property type="entry name" value="GIY-YIG_endonuc"/>
</dbReference>
<dbReference type="GO" id="GO:0006289">
    <property type="term" value="P:nucleotide-excision repair"/>
    <property type="evidence" value="ECO:0007669"/>
    <property type="project" value="InterPro"/>
</dbReference>
<evidence type="ECO:0000256" key="6">
    <source>
        <dbReference type="SAM" id="Coils"/>
    </source>
</evidence>
<protein>
    <submittedName>
        <fullName evidence="10">Excinuclease ABC subunit C</fullName>
    </submittedName>
</protein>
<dbReference type="SMART" id="SM00465">
    <property type="entry name" value="GIYc"/>
    <property type="match status" value="1"/>
</dbReference>
<dbReference type="OrthoDB" id="9804933at2"/>
<dbReference type="SUPFAM" id="SSF47781">
    <property type="entry name" value="RuvA domain 2-like"/>
    <property type="match status" value="1"/>
</dbReference>
<dbReference type="CDD" id="cd10434">
    <property type="entry name" value="GIY-YIG_UvrC_Cho"/>
    <property type="match status" value="1"/>
</dbReference>
<dbReference type="Pfam" id="PF22920">
    <property type="entry name" value="UvrC_RNaseH"/>
    <property type="match status" value="1"/>
</dbReference>
<proteinExistence type="predicted"/>
<dbReference type="PATRIC" id="fig|29557.3.peg.44"/>
<evidence type="ECO:0000256" key="5">
    <source>
        <dbReference type="ARBA" id="ARBA00023204"/>
    </source>
</evidence>
<feature type="coiled-coil region" evidence="6">
    <location>
        <begin position="187"/>
        <end position="233"/>
    </location>
</feature>
<dbReference type="PROSITE" id="PS50151">
    <property type="entry name" value="UVR"/>
    <property type="match status" value="1"/>
</dbReference>
<dbReference type="Pfam" id="PF08459">
    <property type="entry name" value="UvrC_RNaseH_dom"/>
    <property type="match status" value="1"/>
</dbReference>
<keyword evidence="5" id="KW-0234">DNA repair</keyword>
<dbReference type="AlphaFoldDB" id="A0A168RQ39"/>
<evidence type="ECO:0000313" key="10">
    <source>
        <dbReference type="EMBL" id="OAB49184.1"/>
    </source>
</evidence>
<dbReference type="Pfam" id="PF01541">
    <property type="entry name" value="GIY-YIG"/>
    <property type="match status" value="1"/>
</dbReference>
<keyword evidence="11" id="KW-1185">Reference proteome</keyword>
<dbReference type="InterPro" id="IPR001162">
    <property type="entry name" value="UvrC_RNase_H_dom"/>
</dbReference>
<dbReference type="EMBL" id="LVLH01000014">
    <property type="protein sequence ID" value="OAB49184.1"/>
    <property type="molecule type" value="Genomic_DNA"/>
</dbReference>
<evidence type="ECO:0000256" key="3">
    <source>
        <dbReference type="ARBA" id="ARBA00022769"/>
    </source>
</evidence>
<evidence type="ECO:0000313" key="11">
    <source>
        <dbReference type="Proteomes" id="UP000076983"/>
    </source>
</evidence>
<feature type="domain" description="GIY-YIG" evidence="8">
    <location>
        <begin position="15"/>
        <end position="93"/>
    </location>
</feature>
<feature type="domain" description="UvrC family homology region profile" evidence="9">
    <location>
        <begin position="235"/>
        <end position="451"/>
    </location>
</feature>
<dbReference type="Pfam" id="PF14520">
    <property type="entry name" value="HHH_5"/>
    <property type="match status" value="1"/>
</dbReference>
<reference evidence="10 11" key="1">
    <citation type="submission" date="2016-03" db="EMBL/GenBank/DDBJ databases">
        <title>Genome sequence of Mycoplasma gallinarum strain Mgn_IPT.</title>
        <authorList>
            <person name="Yacoub E."/>
            <person name="Sirand-Pugnet P."/>
            <person name="Barre A."/>
            <person name="Maurier F."/>
            <person name="Blanchard A."/>
            <person name="Ben Abdelmoumen B.M."/>
        </authorList>
    </citation>
    <scope>NUCLEOTIDE SEQUENCE [LARGE SCALE GENOMIC DNA]</scope>
    <source>
        <strain evidence="10 11">Mgn_IPT</strain>
    </source>
</reference>
<evidence type="ECO:0000259" key="7">
    <source>
        <dbReference type="PROSITE" id="PS50151"/>
    </source>
</evidence>
<keyword evidence="6" id="KW-0175">Coiled coil</keyword>
<keyword evidence="4" id="KW-0267">Excision nuclease</keyword>
<evidence type="ECO:0000256" key="4">
    <source>
        <dbReference type="ARBA" id="ARBA00022881"/>
    </source>
</evidence>
<dbReference type="InterPro" id="IPR036876">
    <property type="entry name" value="UVR_dom_sf"/>
</dbReference>
<name>A0A168RQ39_9BACT</name>
<organism evidence="10 11">
    <name type="scientific">Mycoplasmopsis gallinarum</name>
    <dbReference type="NCBI Taxonomy" id="29557"/>
    <lineage>
        <taxon>Bacteria</taxon>
        <taxon>Bacillati</taxon>
        <taxon>Mycoplasmatota</taxon>
        <taxon>Mycoplasmoidales</taxon>
        <taxon>Metamycoplasmataceae</taxon>
        <taxon>Mycoplasmopsis</taxon>
    </lineage>
</organism>
<dbReference type="Gene3D" id="1.10.150.20">
    <property type="entry name" value="5' to 3' exonuclease, C-terminal subdomain"/>
    <property type="match status" value="1"/>
</dbReference>
<dbReference type="RefSeq" id="WP_063625827.1">
    <property type="nucleotide sequence ID" value="NZ_LVLH01000014.1"/>
</dbReference>
<dbReference type="GO" id="GO:0009380">
    <property type="term" value="C:excinuclease repair complex"/>
    <property type="evidence" value="ECO:0007669"/>
    <property type="project" value="TreeGrafter"/>
</dbReference>
<evidence type="ECO:0000259" key="8">
    <source>
        <dbReference type="PROSITE" id="PS50164"/>
    </source>
</evidence>
<dbReference type="Pfam" id="PF02151">
    <property type="entry name" value="UVR"/>
    <property type="match status" value="1"/>
</dbReference>
<dbReference type="GO" id="GO:0009381">
    <property type="term" value="F:excinuclease ABC activity"/>
    <property type="evidence" value="ECO:0007669"/>
    <property type="project" value="InterPro"/>
</dbReference>
<dbReference type="FunFam" id="3.40.1440.10:FF:000001">
    <property type="entry name" value="UvrABC system protein C"/>
    <property type="match status" value="1"/>
</dbReference>
<evidence type="ECO:0000256" key="2">
    <source>
        <dbReference type="ARBA" id="ARBA00022763"/>
    </source>
</evidence>
<evidence type="ECO:0000256" key="1">
    <source>
        <dbReference type="ARBA" id="ARBA00022490"/>
    </source>
</evidence>
<dbReference type="InterPro" id="IPR010994">
    <property type="entry name" value="RuvA_2-like"/>
</dbReference>
<dbReference type="Gene3D" id="4.10.860.10">
    <property type="entry name" value="UVR domain"/>
    <property type="match status" value="1"/>
</dbReference>
<dbReference type="SUPFAM" id="SSF46600">
    <property type="entry name" value="C-terminal UvrC-binding domain of UvrB"/>
    <property type="match status" value="1"/>
</dbReference>
<accession>A0A168RQ39</accession>
<dbReference type="InterPro" id="IPR050066">
    <property type="entry name" value="UvrABC_protein_C"/>
</dbReference>
<dbReference type="Proteomes" id="UP000076983">
    <property type="component" value="Unassembled WGS sequence"/>
</dbReference>
<keyword evidence="2" id="KW-0227">DNA damage</keyword>
<dbReference type="InterPro" id="IPR001943">
    <property type="entry name" value="UVR_dom"/>
</dbReference>